<dbReference type="GO" id="GO:0043590">
    <property type="term" value="C:bacterial nucleoid"/>
    <property type="evidence" value="ECO:0007669"/>
    <property type="project" value="TreeGrafter"/>
</dbReference>
<feature type="domain" description="Helicase ATP-binding" evidence="7">
    <location>
        <begin position="22"/>
        <end position="189"/>
    </location>
</feature>
<accession>A0A2S5GE80</accession>
<sequence>MEEILYRKFGFTSFREGQKEIIESVVSGKDTVAMLPTGSGKSLCYQMPSYLLNIQVLIVSPLLSLMQDQVEQIKYRGEKSVIALNSFLPYKEKVQALHNLRQFRFIFISPEMLVLPEVKKALASCLIRLFVVDEAHCISQWGPDFRPDYMLLGEVKKQLGSPVTLALTATATQKIRSDIRTALKLSSPAEWVYSVNRPNIALNVKQIDSFQQKIEILKEYMRTISSPGIVYFSSKRLADELAAEMHQHLDRQIASYHAGLDTEQRILIQQQFLNDQLDWIFATSAFGMGVNKENIRTVIHFHMPSSMESFVQEIGRAGRDGKKSVSILLYLKGDEKITGNLLELENLSLRQINEYKKIRQETVNQKVVEEKAGISEIQYRVLNYFEKHENHKNWEENVFRLMSDRLRERKEQLTQMTFYATSPTCRRRLVIESFNEREFSSKAHCCDVCGLNLEDFSTEDKGAGSAAQSWEKRLARLLLV</sequence>
<protein>
    <recommendedName>
        <fullName evidence="5">ATP-dependent DNA helicase RecQ</fullName>
    </recommendedName>
    <alternativeName>
        <fullName evidence="6">DNA 3'-5' helicase RecQ</fullName>
    </alternativeName>
</protein>
<evidence type="ECO:0000313" key="10">
    <source>
        <dbReference type="Proteomes" id="UP000239047"/>
    </source>
</evidence>
<dbReference type="Pfam" id="PF16124">
    <property type="entry name" value="RecQ_Zn_bind"/>
    <property type="match status" value="1"/>
</dbReference>
<dbReference type="GO" id="GO:0006281">
    <property type="term" value="P:DNA repair"/>
    <property type="evidence" value="ECO:0007669"/>
    <property type="project" value="TreeGrafter"/>
</dbReference>
<dbReference type="AlphaFoldDB" id="A0A2S5GE80"/>
<dbReference type="Proteomes" id="UP000239047">
    <property type="component" value="Unassembled WGS sequence"/>
</dbReference>
<keyword evidence="3 9" id="KW-0347">Helicase</keyword>
<keyword evidence="4" id="KW-0067">ATP-binding</keyword>
<name>A0A2S5GE80_9BACL</name>
<dbReference type="GO" id="GO:0005524">
    <property type="term" value="F:ATP binding"/>
    <property type="evidence" value="ECO:0007669"/>
    <property type="project" value="UniProtKB-KW"/>
</dbReference>
<dbReference type="SMART" id="SM00487">
    <property type="entry name" value="DEXDc"/>
    <property type="match status" value="1"/>
</dbReference>
<dbReference type="InterPro" id="IPR027417">
    <property type="entry name" value="P-loop_NTPase"/>
</dbReference>
<evidence type="ECO:0000256" key="1">
    <source>
        <dbReference type="ARBA" id="ARBA00022741"/>
    </source>
</evidence>
<evidence type="ECO:0000256" key="2">
    <source>
        <dbReference type="ARBA" id="ARBA00022801"/>
    </source>
</evidence>
<dbReference type="Pfam" id="PF00271">
    <property type="entry name" value="Helicase_C"/>
    <property type="match status" value="1"/>
</dbReference>
<dbReference type="GO" id="GO:0009378">
    <property type="term" value="F:four-way junction helicase activity"/>
    <property type="evidence" value="ECO:0007669"/>
    <property type="project" value="TreeGrafter"/>
</dbReference>
<dbReference type="NCBIfam" id="TIGR00614">
    <property type="entry name" value="recQ_fam"/>
    <property type="match status" value="1"/>
</dbReference>
<dbReference type="EMBL" id="PREZ01000002">
    <property type="protein sequence ID" value="PPA71289.1"/>
    <property type="molecule type" value="Genomic_DNA"/>
</dbReference>
<keyword evidence="2" id="KW-0378">Hydrolase</keyword>
<dbReference type="OrthoDB" id="9763310at2"/>
<evidence type="ECO:0000256" key="6">
    <source>
        <dbReference type="ARBA" id="ARBA00044550"/>
    </source>
</evidence>
<dbReference type="CDD" id="cd17920">
    <property type="entry name" value="DEXHc_RecQ"/>
    <property type="match status" value="1"/>
</dbReference>
<dbReference type="GO" id="GO:0003676">
    <property type="term" value="F:nucleic acid binding"/>
    <property type="evidence" value="ECO:0007669"/>
    <property type="project" value="InterPro"/>
</dbReference>
<dbReference type="GO" id="GO:0043138">
    <property type="term" value="F:3'-5' DNA helicase activity"/>
    <property type="evidence" value="ECO:0007669"/>
    <property type="project" value="TreeGrafter"/>
</dbReference>
<evidence type="ECO:0000256" key="3">
    <source>
        <dbReference type="ARBA" id="ARBA00022806"/>
    </source>
</evidence>
<dbReference type="PROSITE" id="PS51192">
    <property type="entry name" value="HELICASE_ATP_BIND_1"/>
    <property type="match status" value="1"/>
</dbReference>
<keyword evidence="1" id="KW-0547">Nucleotide-binding</keyword>
<dbReference type="SUPFAM" id="SSF52540">
    <property type="entry name" value="P-loop containing nucleoside triphosphate hydrolases"/>
    <property type="match status" value="1"/>
</dbReference>
<dbReference type="GO" id="GO:0016787">
    <property type="term" value="F:hydrolase activity"/>
    <property type="evidence" value="ECO:0007669"/>
    <property type="project" value="UniProtKB-KW"/>
</dbReference>
<dbReference type="PANTHER" id="PTHR13710:SF84">
    <property type="entry name" value="ATP-DEPENDENT DNA HELICASE RECS-RELATED"/>
    <property type="match status" value="1"/>
</dbReference>
<dbReference type="GO" id="GO:0030894">
    <property type="term" value="C:replisome"/>
    <property type="evidence" value="ECO:0007669"/>
    <property type="project" value="TreeGrafter"/>
</dbReference>
<dbReference type="Pfam" id="PF00270">
    <property type="entry name" value="DEAD"/>
    <property type="match status" value="1"/>
</dbReference>
<evidence type="ECO:0000256" key="4">
    <source>
        <dbReference type="ARBA" id="ARBA00022840"/>
    </source>
</evidence>
<proteinExistence type="predicted"/>
<dbReference type="GO" id="GO:0005737">
    <property type="term" value="C:cytoplasm"/>
    <property type="evidence" value="ECO:0007669"/>
    <property type="project" value="TreeGrafter"/>
</dbReference>
<dbReference type="InterPro" id="IPR011545">
    <property type="entry name" value="DEAD/DEAH_box_helicase_dom"/>
</dbReference>
<gene>
    <name evidence="9" type="ORF">C4B60_04280</name>
</gene>
<dbReference type="SMART" id="SM00490">
    <property type="entry name" value="HELICc"/>
    <property type="match status" value="1"/>
</dbReference>
<evidence type="ECO:0000259" key="8">
    <source>
        <dbReference type="PROSITE" id="PS51194"/>
    </source>
</evidence>
<dbReference type="PROSITE" id="PS51194">
    <property type="entry name" value="HELICASE_CTER"/>
    <property type="match status" value="1"/>
</dbReference>
<keyword evidence="10" id="KW-1185">Reference proteome</keyword>
<dbReference type="Gene3D" id="3.40.50.300">
    <property type="entry name" value="P-loop containing nucleotide triphosphate hydrolases"/>
    <property type="match status" value="2"/>
</dbReference>
<dbReference type="InterPro" id="IPR004589">
    <property type="entry name" value="DNA_helicase_ATP-dep_RecQ"/>
</dbReference>
<organism evidence="9 10">
    <name type="scientific">Jeotgalibacillus proteolyticus</name>
    <dbReference type="NCBI Taxonomy" id="2082395"/>
    <lineage>
        <taxon>Bacteria</taxon>
        <taxon>Bacillati</taxon>
        <taxon>Bacillota</taxon>
        <taxon>Bacilli</taxon>
        <taxon>Bacillales</taxon>
        <taxon>Caryophanaceae</taxon>
        <taxon>Jeotgalibacillus</taxon>
    </lineage>
</organism>
<dbReference type="InterPro" id="IPR001650">
    <property type="entry name" value="Helicase_C-like"/>
</dbReference>
<dbReference type="InterPro" id="IPR014001">
    <property type="entry name" value="Helicase_ATP-bd"/>
</dbReference>
<feature type="domain" description="Helicase C-terminal" evidence="8">
    <location>
        <begin position="216"/>
        <end position="360"/>
    </location>
</feature>
<reference evidence="9 10" key="1">
    <citation type="submission" date="2018-02" db="EMBL/GenBank/DDBJ databases">
        <title>Jeotgalibacillus proteolyticum sp. nov. a protease producing bacterium isolated from ocean sediments of Laizhou Bay.</title>
        <authorList>
            <person name="Li Y."/>
        </authorList>
    </citation>
    <scope>NUCLEOTIDE SEQUENCE [LARGE SCALE GENOMIC DNA]</scope>
    <source>
        <strain evidence="9 10">22-7</strain>
    </source>
</reference>
<evidence type="ECO:0000256" key="5">
    <source>
        <dbReference type="ARBA" id="ARBA00044535"/>
    </source>
</evidence>
<comment type="caution">
    <text evidence="9">The sequence shown here is derived from an EMBL/GenBank/DDBJ whole genome shotgun (WGS) entry which is preliminary data.</text>
</comment>
<dbReference type="InterPro" id="IPR032284">
    <property type="entry name" value="RecQ_Zn-bd"/>
</dbReference>
<evidence type="ECO:0000313" key="9">
    <source>
        <dbReference type="EMBL" id="PPA71289.1"/>
    </source>
</evidence>
<evidence type="ECO:0000259" key="7">
    <source>
        <dbReference type="PROSITE" id="PS51192"/>
    </source>
</evidence>
<dbReference type="GO" id="GO:0006310">
    <property type="term" value="P:DNA recombination"/>
    <property type="evidence" value="ECO:0007669"/>
    <property type="project" value="InterPro"/>
</dbReference>
<dbReference type="PANTHER" id="PTHR13710">
    <property type="entry name" value="DNA HELICASE RECQ FAMILY MEMBER"/>
    <property type="match status" value="1"/>
</dbReference>
<dbReference type="RefSeq" id="WP_104056780.1">
    <property type="nucleotide sequence ID" value="NZ_PREZ01000002.1"/>
</dbReference>